<evidence type="ECO:0000313" key="2">
    <source>
        <dbReference type="Proteomes" id="UP001594288"/>
    </source>
</evidence>
<accession>A0ABV6YPF1</accession>
<dbReference type="NCBIfam" id="TIGR00654">
    <property type="entry name" value="PhzF_family"/>
    <property type="match status" value="1"/>
</dbReference>
<dbReference type="EMBL" id="JBHPEI010000046">
    <property type="protein sequence ID" value="MFC1799943.1"/>
    <property type="molecule type" value="Genomic_DNA"/>
</dbReference>
<protein>
    <submittedName>
        <fullName evidence="1">PhzF family phenazine biosynthesis protein</fullName>
    </submittedName>
</protein>
<name>A0ABV6YPF1_UNCEI</name>
<dbReference type="Pfam" id="PF02567">
    <property type="entry name" value="PhzC-PhzF"/>
    <property type="match status" value="1"/>
</dbReference>
<dbReference type="Gene3D" id="3.10.310.10">
    <property type="entry name" value="Diaminopimelate Epimerase, Chain A, domain 1"/>
    <property type="match status" value="2"/>
</dbReference>
<dbReference type="InterPro" id="IPR003719">
    <property type="entry name" value="Phenazine_PhzF-like"/>
</dbReference>
<dbReference type="PIRSF" id="PIRSF016184">
    <property type="entry name" value="PhzC_PhzF"/>
    <property type="match status" value="1"/>
</dbReference>
<comment type="caution">
    <text evidence="1">The sequence shown here is derived from an EMBL/GenBank/DDBJ whole genome shotgun (WGS) entry which is preliminary data.</text>
</comment>
<keyword evidence="2" id="KW-1185">Reference proteome</keyword>
<gene>
    <name evidence="1" type="ORF">ACFL2Z_03425</name>
</gene>
<dbReference type="SUPFAM" id="SSF54506">
    <property type="entry name" value="Diaminopimelate epimerase-like"/>
    <property type="match status" value="1"/>
</dbReference>
<organism evidence="1 2">
    <name type="scientific">Eiseniibacteriota bacterium</name>
    <dbReference type="NCBI Taxonomy" id="2212470"/>
    <lineage>
        <taxon>Bacteria</taxon>
        <taxon>Candidatus Eiseniibacteriota</taxon>
    </lineage>
</organism>
<dbReference type="PANTHER" id="PTHR13774:SF32">
    <property type="entry name" value="ANTISENSE-ENHANCING SEQUENCE 1"/>
    <property type="match status" value="1"/>
</dbReference>
<dbReference type="PANTHER" id="PTHR13774">
    <property type="entry name" value="PHENAZINE BIOSYNTHESIS PROTEIN"/>
    <property type="match status" value="1"/>
</dbReference>
<sequence>MKSLTFYIVDVFAPEKYAGNQLAVFRDAGGLAGAEMQRLAKEMNYSETTFILSEEATDGGYDVRIFTPDKEIPFAGHPTLGTAYIIQREIIRSPVEEVTLNLKMGRIPVTFAYDGDTLDGGTASVLWMRQQPATAGKVVDPGVMAAILGLEEEDIDPGFPCQESSTGLPFLIVPLKTLAALKRAKIDHDRMMHLVNGLEAKAILAFCPEPYVQGHDIGARVFAGYYGVPEDPATGSANGCLAGYLVYHTYFGKDEIDVKVDQGFEIGRPSLLMLKARRSGDEIEVNVGGAVVMVAEGRLRD</sequence>
<reference evidence="1 2" key="1">
    <citation type="submission" date="2024-09" db="EMBL/GenBank/DDBJ databases">
        <authorList>
            <person name="D'Angelo T."/>
        </authorList>
    </citation>
    <scope>NUCLEOTIDE SEQUENCE [LARGE SCALE GENOMIC DNA]</scope>
    <source>
        <strain evidence="1">SAG AM-311-F02</strain>
    </source>
</reference>
<proteinExistence type="predicted"/>
<dbReference type="Proteomes" id="UP001594288">
    <property type="component" value="Unassembled WGS sequence"/>
</dbReference>
<evidence type="ECO:0000313" key="1">
    <source>
        <dbReference type="EMBL" id="MFC1799943.1"/>
    </source>
</evidence>